<evidence type="ECO:0000313" key="2">
    <source>
        <dbReference type="EMBL" id="CAD6445199.1"/>
    </source>
</evidence>
<feature type="compositionally biased region" description="Basic and acidic residues" evidence="1">
    <location>
        <begin position="107"/>
        <end position="133"/>
    </location>
</feature>
<keyword evidence="3" id="KW-1185">Reference proteome</keyword>
<dbReference type="Proteomes" id="UP000624404">
    <property type="component" value="Unassembled WGS sequence"/>
</dbReference>
<dbReference type="OrthoDB" id="3547656at2759"/>
<evidence type="ECO:0000256" key="1">
    <source>
        <dbReference type="SAM" id="MobiDB-lite"/>
    </source>
</evidence>
<dbReference type="AlphaFoldDB" id="A0A8H2VUV0"/>
<organism evidence="2 3">
    <name type="scientific">Sclerotinia trifoliorum</name>
    <dbReference type="NCBI Taxonomy" id="28548"/>
    <lineage>
        <taxon>Eukaryota</taxon>
        <taxon>Fungi</taxon>
        <taxon>Dikarya</taxon>
        <taxon>Ascomycota</taxon>
        <taxon>Pezizomycotina</taxon>
        <taxon>Leotiomycetes</taxon>
        <taxon>Helotiales</taxon>
        <taxon>Sclerotiniaceae</taxon>
        <taxon>Sclerotinia</taxon>
    </lineage>
</organism>
<reference evidence="2" key="1">
    <citation type="submission" date="2020-10" db="EMBL/GenBank/DDBJ databases">
        <authorList>
            <person name="Kusch S."/>
        </authorList>
    </citation>
    <scope>NUCLEOTIDE SEQUENCE</scope>
    <source>
        <strain evidence="2">SwB9</strain>
    </source>
</reference>
<feature type="compositionally biased region" description="Basic and acidic residues" evidence="1">
    <location>
        <begin position="29"/>
        <end position="84"/>
    </location>
</feature>
<protein>
    <submittedName>
        <fullName evidence="2">D2315ef9-3bd6-4869-b6cb-cca4f0f209d3</fullName>
    </submittedName>
</protein>
<proteinExistence type="predicted"/>
<feature type="region of interest" description="Disordered" evidence="1">
    <location>
        <begin position="103"/>
        <end position="155"/>
    </location>
</feature>
<sequence length="173" mass="20668">MGCWSSKIQGEYQGKKISSIISGECNEYSNHRGRSDERAKFHREKELCHSRSRHSDSEERKYLAVDEKPQMKEMTEEDYSRFRDAEEMRVEEDLLRDIRELEDENEFMEREMRGIESEHRYEGRYREKDRDGNYETSPNSWTYGKDDDRSYYSSGVSSMSSMLSVLYESPEES</sequence>
<comment type="caution">
    <text evidence="2">The sequence shown here is derived from an EMBL/GenBank/DDBJ whole genome shotgun (WGS) entry which is preliminary data.</text>
</comment>
<dbReference type="EMBL" id="CAJHIA010000014">
    <property type="protein sequence ID" value="CAD6445199.1"/>
    <property type="molecule type" value="Genomic_DNA"/>
</dbReference>
<gene>
    <name evidence="2" type="ORF">SCLTRI_LOCUS4991</name>
</gene>
<name>A0A8H2VUV0_9HELO</name>
<evidence type="ECO:0000313" key="3">
    <source>
        <dbReference type="Proteomes" id="UP000624404"/>
    </source>
</evidence>
<feature type="region of interest" description="Disordered" evidence="1">
    <location>
        <begin position="26"/>
        <end position="84"/>
    </location>
</feature>
<accession>A0A8H2VUV0</accession>